<feature type="transmembrane region" description="Helical" evidence="6">
    <location>
        <begin position="141"/>
        <end position="161"/>
    </location>
</feature>
<evidence type="ECO:0000256" key="2">
    <source>
        <dbReference type="ARBA" id="ARBA00022475"/>
    </source>
</evidence>
<evidence type="ECO:0000256" key="6">
    <source>
        <dbReference type="SAM" id="Phobius"/>
    </source>
</evidence>
<protein>
    <submittedName>
        <fullName evidence="7">Lysine transporter LysE</fullName>
    </submittedName>
</protein>
<feature type="transmembrane region" description="Helical" evidence="6">
    <location>
        <begin position="6"/>
        <end position="26"/>
    </location>
</feature>
<dbReference type="InterPro" id="IPR001123">
    <property type="entry name" value="LeuE-type"/>
</dbReference>
<dbReference type="EMBL" id="PDKN01000001">
    <property type="protein sequence ID" value="RXJ60604.1"/>
    <property type="molecule type" value="Genomic_DNA"/>
</dbReference>
<gene>
    <name evidence="7" type="ORF">CRV04_00925</name>
</gene>
<feature type="transmembrane region" description="Helical" evidence="6">
    <location>
        <begin position="38"/>
        <end position="63"/>
    </location>
</feature>
<evidence type="ECO:0000313" key="7">
    <source>
        <dbReference type="EMBL" id="RXJ60604.1"/>
    </source>
</evidence>
<reference evidence="7 8" key="1">
    <citation type="submission" date="2017-10" db="EMBL/GenBank/DDBJ databases">
        <title>Genomics of the genus Arcobacter.</title>
        <authorList>
            <person name="Perez-Cataluna A."/>
            <person name="Figueras M.J."/>
        </authorList>
    </citation>
    <scope>NUCLEOTIDE SEQUENCE [LARGE SCALE GENOMIC DNA]</scope>
    <source>
        <strain evidence="7 8">CECT 8987</strain>
    </source>
</reference>
<dbReference type="AlphaFoldDB" id="A0A4Q0XVG6"/>
<accession>A0A4Q0XVG6</accession>
<dbReference type="PANTHER" id="PTHR38825">
    <property type="entry name" value="LYSINE EXPORTER PROTEIN (LYSE/YGGA)"/>
    <property type="match status" value="1"/>
</dbReference>
<evidence type="ECO:0000313" key="8">
    <source>
        <dbReference type="Proteomes" id="UP000290657"/>
    </source>
</evidence>
<dbReference type="RefSeq" id="WP_128994738.1">
    <property type="nucleotide sequence ID" value="NZ_PDKN01000001.1"/>
</dbReference>
<evidence type="ECO:0000256" key="5">
    <source>
        <dbReference type="ARBA" id="ARBA00023136"/>
    </source>
</evidence>
<keyword evidence="3 6" id="KW-0812">Transmembrane</keyword>
<name>A0A4Q0XVG6_9BACT</name>
<feature type="transmembrane region" description="Helical" evidence="6">
    <location>
        <begin position="69"/>
        <end position="88"/>
    </location>
</feature>
<dbReference type="GO" id="GO:0005886">
    <property type="term" value="C:plasma membrane"/>
    <property type="evidence" value="ECO:0007669"/>
    <property type="project" value="UniProtKB-SubCell"/>
</dbReference>
<dbReference type="OrthoDB" id="5361502at2"/>
<evidence type="ECO:0000256" key="4">
    <source>
        <dbReference type="ARBA" id="ARBA00022989"/>
    </source>
</evidence>
<keyword evidence="8" id="KW-1185">Reference proteome</keyword>
<keyword evidence="5 6" id="KW-0472">Membrane</keyword>
<comment type="caution">
    <text evidence="7">The sequence shown here is derived from an EMBL/GenBank/DDBJ whole genome shotgun (WGS) entry which is preliminary data.</text>
</comment>
<dbReference type="GO" id="GO:0006865">
    <property type="term" value="P:amino acid transport"/>
    <property type="evidence" value="ECO:0007669"/>
    <property type="project" value="InterPro"/>
</dbReference>
<keyword evidence="2" id="KW-1003">Cell membrane</keyword>
<dbReference type="Proteomes" id="UP000290657">
    <property type="component" value="Unassembled WGS sequence"/>
</dbReference>
<keyword evidence="4 6" id="KW-1133">Transmembrane helix</keyword>
<sequence length="200" mass="22476">MITDFLQGVVLGFGAAVPLGPINILIMNEALKFYKNGVAVGVGAMSADTTYLLIILFGLTYYINNETVLAWLAYLGAIFLLYMAYLIYKNRDRSIKRIQTDTKGSLIKHYIKGYALTLLSPYTIIFWISVSTFSVQSRYPLVVVCGMLFAILVWITVMPYFIHKTKHLISNTLYSKVAVISALIMAFFAVSMVVHEVFKN</sequence>
<organism evidence="7 8">
    <name type="scientific">Candidatus Marinarcus aquaticus</name>
    <dbReference type="NCBI Taxonomy" id="2044504"/>
    <lineage>
        <taxon>Bacteria</taxon>
        <taxon>Pseudomonadati</taxon>
        <taxon>Campylobacterota</taxon>
        <taxon>Epsilonproteobacteria</taxon>
        <taxon>Campylobacterales</taxon>
        <taxon>Arcobacteraceae</taxon>
        <taxon>Candidatus Marinarcus</taxon>
    </lineage>
</organism>
<comment type="subcellular location">
    <subcellularLocation>
        <location evidence="1">Cell membrane</location>
        <topology evidence="1">Multi-pass membrane protein</topology>
    </subcellularLocation>
</comment>
<feature type="transmembrane region" description="Helical" evidence="6">
    <location>
        <begin position="173"/>
        <end position="194"/>
    </location>
</feature>
<evidence type="ECO:0000256" key="3">
    <source>
        <dbReference type="ARBA" id="ARBA00022692"/>
    </source>
</evidence>
<evidence type="ECO:0000256" key="1">
    <source>
        <dbReference type="ARBA" id="ARBA00004651"/>
    </source>
</evidence>
<feature type="transmembrane region" description="Helical" evidence="6">
    <location>
        <begin position="109"/>
        <end position="129"/>
    </location>
</feature>
<dbReference type="PANTHER" id="PTHR38825:SF2">
    <property type="entry name" value="LYSINE TRANSPORTER LYSE"/>
    <property type="match status" value="1"/>
</dbReference>
<proteinExistence type="predicted"/>
<dbReference type="Pfam" id="PF01810">
    <property type="entry name" value="LysE"/>
    <property type="match status" value="1"/>
</dbReference>